<dbReference type="GO" id="GO:0003723">
    <property type="term" value="F:RNA binding"/>
    <property type="evidence" value="ECO:0007669"/>
    <property type="project" value="InterPro"/>
</dbReference>
<dbReference type="NCBIfam" id="TIGR00756">
    <property type="entry name" value="PPR"/>
    <property type="match status" value="6"/>
</dbReference>
<dbReference type="InterPro" id="IPR046960">
    <property type="entry name" value="PPR_At4g14850-like_plant"/>
</dbReference>
<dbReference type="AlphaFoldDB" id="A0AAV0GM44"/>
<dbReference type="GO" id="GO:0009451">
    <property type="term" value="P:RNA modification"/>
    <property type="evidence" value="ECO:0007669"/>
    <property type="project" value="InterPro"/>
</dbReference>
<keyword evidence="4" id="KW-1185">Reference proteome</keyword>
<dbReference type="Pfam" id="PF01535">
    <property type="entry name" value="PPR"/>
    <property type="match status" value="7"/>
</dbReference>
<reference evidence="3" key="1">
    <citation type="submission" date="2022-07" db="EMBL/GenBank/DDBJ databases">
        <authorList>
            <person name="Macas J."/>
            <person name="Novak P."/>
            <person name="Neumann P."/>
        </authorList>
    </citation>
    <scope>NUCLEOTIDE SEQUENCE</scope>
</reference>
<feature type="repeat" description="PPR" evidence="2">
    <location>
        <begin position="369"/>
        <end position="403"/>
    </location>
</feature>
<evidence type="ECO:0000256" key="1">
    <source>
        <dbReference type="ARBA" id="ARBA00022737"/>
    </source>
</evidence>
<protein>
    <recommendedName>
        <fullName evidence="5">Pentatricopeptide repeat-containing protein</fullName>
    </recommendedName>
</protein>
<dbReference type="FunFam" id="1.25.40.10:FF:000090">
    <property type="entry name" value="Pentatricopeptide repeat-containing protein, chloroplastic"/>
    <property type="match status" value="1"/>
</dbReference>
<accession>A0AAV0GM44</accession>
<gene>
    <name evidence="3" type="ORF">CEPIT_LOCUS44623</name>
</gene>
<comment type="caution">
    <text evidence="3">The sequence shown here is derived from an EMBL/GenBank/DDBJ whole genome shotgun (WGS) entry which is preliminary data.</text>
</comment>
<dbReference type="PROSITE" id="PS51375">
    <property type="entry name" value="PPR"/>
    <property type="match status" value="4"/>
</dbReference>
<feature type="repeat" description="PPR" evidence="2">
    <location>
        <begin position="49"/>
        <end position="79"/>
    </location>
</feature>
<proteinExistence type="predicted"/>
<dbReference type="PANTHER" id="PTHR47926:SF347">
    <property type="entry name" value="PENTATRICOPEPTIDE REPEAT-CONTAINING PROTEIN"/>
    <property type="match status" value="1"/>
</dbReference>
<evidence type="ECO:0000256" key="2">
    <source>
        <dbReference type="PROSITE-ProRule" id="PRU00708"/>
    </source>
</evidence>
<dbReference type="Gene3D" id="1.25.40.10">
    <property type="entry name" value="Tetratricopeptide repeat domain"/>
    <property type="match status" value="5"/>
</dbReference>
<dbReference type="EMBL" id="CAMAPF010001189">
    <property type="protein sequence ID" value="CAH9148579.1"/>
    <property type="molecule type" value="Genomic_DNA"/>
</dbReference>
<dbReference type="Proteomes" id="UP001152523">
    <property type="component" value="Unassembled WGS sequence"/>
</dbReference>
<dbReference type="InterPro" id="IPR011990">
    <property type="entry name" value="TPR-like_helical_dom_sf"/>
</dbReference>
<evidence type="ECO:0000313" key="4">
    <source>
        <dbReference type="Proteomes" id="UP001152523"/>
    </source>
</evidence>
<organism evidence="3 4">
    <name type="scientific">Cuscuta epithymum</name>
    <dbReference type="NCBI Taxonomy" id="186058"/>
    <lineage>
        <taxon>Eukaryota</taxon>
        <taxon>Viridiplantae</taxon>
        <taxon>Streptophyta</taxon>
        <taxon>Embryophyta</taxon>
        <taxon>Tracheophyta</taxon>
        <taxon>Spermatophyta</taxon>
        <taxon>Magnoliopsida</taxon>
        <taxon>eudicotyledons</taxon>
        <taxon>Gunneridae</taxon>
        <taxon>Pentapetalae</taxon>
        <taxon>asterids</taxon>
        <taxon>lamiids</taxon>
        <taxon>Solanales</taxon>
        <taxon>Convolvulaceae</taxon>
        <taxon>Cuscuteae</taxon>
        <taxon>Cuscuta</taxon>
        <taxon>Cuscuta subgen. Cuscuta</taxon>
    </lineage>
</organism>
<feature type="repeat" description="PPR" evidence="2">
    <location>
        <begin position="544"/>
        <end position="578"/>
    </location>
</feature>
<dbReference type="InterPro" id="IPR002885">
    <property type="entry name" value="PPR_rpt"/>
</dbReference>
<dbReference type="Pfam" id="PF13041">
    <property type="entry name" value="PPR_2"/>
    <property type="match status" value="1"/>
</dbReference>
<evidence type="ECO:0000313" key="3">
    <source>
        <dbReference type="EMBL" id="CAH9148579.1"/>
    </source>
</evidence>
<name>A0AAV0GM44_9ASTE</name>
<feature type="repeat" description="PPR" evidence="2">
    <location>
        <begin position="509"/>
        <end position="543"/>
    </location>
</feature>
<evidence type="ECO:0008006" key="5">
    <source>
        <dbReference type="Google" id="ProtNLM"/>
    </source>
</evidence>
<sequence length="700" mass="78008">MYRHSHLIKLGLNTNALWATRLISGYLSSGFANSLSHAHQLFDEVPFKDPPLWTSLIAAYARHNQPDNALHLFSLMLHQTKPDLDARPNHFVITAAARAIASAPQHLSFGQCLHAFIVKSGNLLGKVVVETAFLDMYSKCGAVHFAWQLFGEMPYRNLVTWNAMLSAHMQNSMETLGSKLFYQMKCGECYAPDEYSISIVLSCSAHNQDLVLGMQVHGYAVVGGFEENCANSIANMYFSCGRILCASKLVDFFHNDTVSKLLSIRGYVLNCSYIAAFRYVCSLDNVVEIVNTDYTIFVPLLTTCTKLSLVRVGKQVHGLFIVLVNSYKILKSLEENGTIIGCTLIDMYCKCGDVADGRKVFETWPWEQHISLWNTLISGYIHNGLVEAASVLFEVMPEKDVVSWTSMITGFVKNDMPQEGLNLLAKMYCSEEGYGVNGNSLTFVVSMEACTRLTDLEKGKQIHAKIIRSLPDFDARSDLVVGTALLEMYSRSGNLHHALRVFDSMELKNIVAWTSILTGFAAHGYGFQALDIFQKMLDNGIKPNAVTFVAILTACSHCGMVDEGLQYFKEMKKYGLTPEEDHYTCLIDMLGRNGRLEEAWLLLNGIELQDNWPFPDAIWAALLGACQLYGNVGIGKEVAQKLLENDEKHISRTCIALSNVYATAGMWKEAYGTRELWGKEGNDHREIGISRLSIPPSPGF</sequence>
<dbReference type="PANTHER" id="PTHR47926">
    <property type="entry name" value="PENTATRICOPEPTIDE REPEAT-CONTAINING PROTEIN"/>
    <property type="match status" value="1"/>
</dbReference>
<keyword evidence="1" id="KW-0677">Repeat</keyword>